<name>A0A2C6KQW5_9APIC</name>
<organism evidence="2 3">
    <name type="scientific">Cystoisospora suis</name>
    <dbReference type="NCBI Taxonomy" id="483139"/>
    <lineage>
        <taxon>Eukaryota</taxon>
        <taxon>Sar</taxon>
        <taxon>Alveolata</taxon>
        <taxon>Apicomplexa</taxon>
        <taxon>Conoidasida</taxon>
        <taxon>Coccidia</taxon>
        <taxon>Eucoccidiorida</taxon>
        <taxon>Eimeriorina</taxon>
        <taxon>Sarcocystidae</taxon>
        <taxon>Cystoisospora</taxon>
    </lineage>
</organism>
<dbReference type="OrthoDB" id="416253at2759"/>
<dbReference type="SUPFAM" id="SSF51430">
    <property type="entry name" value="NAD(P)-linked oxidoreductase"/>
    <property type="match status" value="1"/>
</dbReference>
<sequence length="177" mass="20165">TSLKNLGVEYLDSLLLHSPLRSLEKTIEAWRCFEEAVDEGLVRFIGLSNCSDLPTLQCIYAAARHKPRFLQNRFYADTGYDAEIRDFCVENGVVYQAFWTLTANPHILRSSPVSRAASRLEASPAQIWYRYLLEKGMMVLTGTSSQAHMEEDVDVLTIDFSREDFDAIDNEVAKYTL</sequence>
<dbReference type="InterPro" id="IPR020471">
    <property type="entry name" value="AKR"/>
</dbReference>
<dbReference type="GO" id="GO:0016491">
    <property type="term" value="F:oxidoreductase activity"/>
    <property type="evidence" value="ECO:0007669"/>
    <property type="project" value="InterPro"/>
</dbReference>
<keyword evidence="3" id="KW-1185">Reference proteome</keyword>
<dbReference type="InterPro" id="IPR023210">
    <property type="entry name" value="NADP_OxRdtase_dom"/>
</dbReference>
<feature type="non-terminal residue" evidence="2">
    <location>
        <position position="1"/>
    </location>
</feature>
<dbReference type="InterPro" id="IPR036812">
    <property type="entry name" value="NAD(P)_OxRdtase_dom_sf"/>
</dbReference>
<accession>A0A2C6KQW5</accession>
<dbReference type="AlphaFoldDB" id="A0A2C6KQW5"/>
<comment type="caution">
    <text evidence="2">The sequence shown here is derived from an EMBL/GenBank/DDBJ whole genome shotgun (WGS) entry which is preliminary data.</text>
</comment>
<dbReference type="CDD" id="cd19071">
    <property type="entry name" value="AKR_AKR1-5-like"/>
    <property type="match status" value="1"/>
</dbReference>
<dbReference type="PANTHER" id="PTHR43827:SF8">
    <property type="entry name" value="ALDO_KETO REDUCTASE FAMILY PROTEIN"/>
    <property type="match status" value="1"/>
</dbReference>
<protein>
    <submittedName>
        <fullName evidence="2">Aldo keto reductase family oxidoreductase</fullName>
    </submittedName>
</protein>
<proteinExistence type="predicted"/>
<dbReference type="PANTHER" id="PTHR43827">
    <property type="entry name" value="2,5-DIKETO-D-GLUCONIC ACID REDUCTASE"/>
    <property type="match status" value="1"/>
</dbReference>
<dbReference type="RefSeq" id="XP_067921179.1">
    <property type="nucleotide sequence ID" value="XM_068066843.1"/>
</dbReference>
<evidence type="ECO:0000313" key="3">
    <source>
        <dbReference type="Proteomes" id="UP000221165"/>
    </source>
</evidence>
<gene>
    <name evidence="2" type="ORF">CSUI_006690</name>
</gene>
<dbReference type="GeneID" id="94430054"/>
<dbReference type="EMBL" id="MIGC01003425">
    <property type="protein sequence ID" value="PHJ19479.1"/>
    <property type="molecule type" value="Genomic_DNA"/>
</dbReference>
<feature type="domain" description="NADP-dependent oxidoreductase" evidence="1">
    <location>
        <begin position="2"/>
        <end position="169"/>
    </location>
</feature>
<dbReference type="Proteomes" id="UP000221165">
    <property type="component" value="Unassembled WGS sequence"/>
</dbReference>
<reference evidence="2 3" key="1">
    <citation type="journal article" date="2017" name="Int. J. Parasitol.">
        <title>The genome of the protozoan parasite Cystoisospora suis and a reverse vaccinology approach to identify vaccine candidates.</title>
        <authorList>
            <person name="Palmieri N."/>
            <person name="Shrestha A."/>
            <person name="Ruttkowski B."/>
            <person name="Beck T."/>
            <person name="Vogl C."/>
            <person name="Tomley F."/>
            <person name="Blake D.P."/>
            <person name="Joachim A."/>
        </authorList>
    </citation>
    <scope>NUCLEOTIDE SEQUENCE [LARGE SCALE GENOMIC DNA]</scope>
    <source>
        <strain evidence="2 3">Wien I</strain>
    </source>
</reference>
<dbReference type="Gene3D" id="3.20.20.100">
    <property type="entry name" value="NADP-dependent oxidoreductase domain"/>
    <property type="match status" value="1"/>
</dbReference>
<evidence type="ECO:0000259" key="1">
    <source>
        <dbReference type="Pfam" id="PF00248"/>
    </source>
</evidence>
<dbReference type="PRINTS" id="PR00069">
    <property type="entry name" value="ALDKETRDTASE"/>
</dbReference>
<evidence type="ECO:0000313" key="2">
    <source>
        <dbReference type="EMBL" id="PHJ19479.1"/>
    </source>
</evidence>
<dbReference type="VEuPathDB" id="ToxoDB:CSUI_006690"/>
<dbReference type="Pfam" id="PF00248">
    <property type="entry name" value="Aldo_ket_red"/>
    <property type="match status" value="1"/>
</dbReference>